<sequence length="95" mass="10922">MLSFIRHSNYPFMLPKRSPSKTNPPNISVEEEPKKNDTEEVEDVRTAEGTREGPILWTDTEIFVHNNPLLEEYLPADEDFIIVEAEINKPKSPAK</sequence>
<proteinExistence type="predicted"/>
<comment type="caution">
    <text evidence="2">The sequence shown here is derived from an EMBL/GenBank/DDBJ whole genome shotgun (WGS) entry which is preliminary data.</text>
</comment>
<dbReference type="EMBL" id="JAWJWE010000039">
    <property type="protein sequence ID" value="KAK6621177.1"/>
    <property type="molecule type" value="Genomic_DNA"/>
</dbReference>
<feature type="compositionally biased region" description="Basic and acidic residues" evidence="1">
    <location>
        <begin position="31"/>
        <end position="51"/>
    </location>
</feature>
<dbReference type="AlphaFoldDB" id="A0AAN8P916"/>
<name>A0AAN8P916_POLSC</name>
<evidence type="ECO:0000256" key="1">
    <source>
        <dbReference type="SAM" id="MobiDB-lite"/>
    </source>
</evidence>
<reference evidence="2 3" key="1">
    <citation type="submission" date="2023-10" db="EMBL/GenBank/DDBJ databases">
        <title>Genomes of two closely related lineages of the louse Polyplax serrata with different host specificities.</title>
        <authorList>
            <person name="Martinu J."/>
            <person name="Tarabai H."/>
            <person name="Stefka J."/>
            <person name="Hypsa V."/>
        </authorList>
    </citation>
    <scope>NUCLEOTIDE SEQUENCE [LARGE SCALE GENOMIC DNA]</scope>
    <source>
        <strain evidence="2">HR10_N</strain>
    </source>
</reference>
<dbReference type="Proteomes" id="UP001372834">
    <property type="component" value="Unassembled WGS sequence"/>
</dbReference>
<evidence type="ECO:0000313" key="2">
    <source>
        <dbReference type="EMBL" id="KAK6621177.1"/>
    </source>
</evidence>
<accession>A0AAN8P916</accession>
<gene>
    <name evidence="2" type="ORF">RUM43_011483</name>
</gene>
<organism evidence="2 3">
    <name type="scientific">Polyplax serrata</name>
    <name type="common">Common mouse louse</name>
    <dbReference type="NCBI Taxonomy" id="468196"/>
    <lineage>
        <taxon>Eukaryota</taxon>
        <taxon>Metazoa</taxon>
        <taxon>Ecdysozoa</taxon>
        <taxon>Arthropoda</taxon>
        <taxon>Hexapoda</taxon>
        <taxon>Insecta</taxon>
        <taxon>Pterygota</taxon>
        <taxon>Neoptera</taxon>
        <taxon>Paraneoptera</taxon>
        <taxon>Psocodea</taxon>
        <taxon>Troctomorpha</taxon>
        <taxon>Phthiraptera</taxon>
        <taxon>Anoplura</taxon>
        <taxon>Polyplacidae</taxon>
        <taxon>Polyplax</taxon>
    </lineage>
</organism>
<feature type="region of interest" description="Disordered" evidence="1">
    <location>
        <begin position="1"/>
        <end position="52"/>
    </location>
</feature>
<evidence type="ECO:0000313" key="3">
    <source>
        <dbReference type="Proteomes" id="UP001372834"/>
    </source>
</evidence>
<protein>
    <submittedName>
        <fullName evidence="2">Uncharacterized protein</fullName>
    </submittedName>
</protein>